<dbReference type="EMBL" id="JAUTWS010000001">
    <property type="protein sequence ID" value="MDO9706762.1"/>
    <property type="molecule type" value="Genomic_DNA"/>
</dbReference>
<evidence type="ECO:0000256" key="1">
    <source>
        <dbReference type="SAM" id="SignalP"/>
    </source>
</evidence>
<keyword evidence="1" id="KW-0732">Signal</keyword>
<dbReference type="InterPro" id="IPR006311">
    <property type="entry name" value="TAT_signal"/>
</dbReference>
<proteinExistence type="predicted"/>
<dbReference type="Gene3D" id="3.40.50.1820">
    <property type="entry name" value="alpha/beta hydrolase"/>
    <property type="match status" value="1"/>
</dbReference>
<dbReference type="PRINTS" id="PR00412">
    <property type="entry name" value="EPOXHYDRLASE"/>
</dbReference>
<keyword evidence="4" id="KW-1185">Reference proteome</keyword>
<dbReference type="GO" id="GO:0016787">
    <property type="term" value="F:hydrolase activity"/>
    <property type="evidence" value="ECO:0007669"/>
    <property type="project" value="UniProtKB-KW"/>
</dbReference>
<dbReference type="SUPFAM" id="SSF53474">
    <property type="entry name" value="alpha/beta-Hydrolases"/>
    <property type="match status" value="1"/>
</dbReference>
<organism evidence="3 4">
    <name type="scientific">Paracraurococcus lichenis</name>
    <dbReference type="NCBI Taxonomy" id="3064888"/>
    <lineage>
        <taxon>Bacteria</taxon>
        <taxon>Pseudomonadati</taxon>
        <taxon>Pseudomonadota</taxon>
        <taxon>Alphaproteobacteria</taxon>
        <taxon>Acetobacterales</taxon>
        <taxon>Roseomonadaceae</taxon>
        <taxon>Paracraurococcus</taxon>
    </lineage>
</organism>
<dbReference type="InterPro" id="IPR000073">
    <property type="entry name" value="AB_hydrolase_1"/>
</dbReference>
<sequence length="318" mass="35144">MNRRHLFQAGAALGSALAIPAAAQTGAAEAGRIRYRMVQVDGLDIFYREAGPADAPALLLLHGYPTSSHMFRDLIPRLAHRWRVVAPDLPGFGFSAAPDRADFAYSFDRLAQAIEGFTGAAGLPRYALYVFDYGAPVGWRLATAHPERVTAIITQNGNAYEEGLLEAWAPIRAYWSAPDDAAKREALRPFTRLDATVWQYTHGVPDPALVSPDGWTHDQARLDRPGNAEIQLDLFRDYAKNVALYPAWQAAFRRHRWPTLVAWGRNDPFFGPAGAEAFRRDLPVEGLHLLDTGHFALETHAAEIAGLIDPFLAKHATR</sequence>
<evidence type="ECO:0000259" key="2">
    <source>
        <dbReference type="Pfam" id="PF00561"/>
    </source>
</evidence>
<keyword evidence="3" id="KW-0378">Hydrolase</keyword>
<dbReference type="PRINTS" id="PR00111">
    <property type="entry name" value="ABHYDROLASE"/>
</dbReference>
<dbReference type="PANTHER" id="PTHR42977:SF1">
    <property type="entry name" value="BLR6576 PROTEIN"/>
    <property type="match status" value="1"/>
</dbReference>
<reference evidence="3 4" key="1">
    <citation type="submission" date="2023-08" db="EMBL/GenBank/DDBJ databases">
        <title>The draft genome sequence of Paracraurococcus sp. LOR1-02.</title>
        <authorList>
            <person name="Kingkaew E."/>
            <person name="Tanasupawat S."/>
        </authorList>
    </citation>
    <scope>NUCLEOTIDE SEQUENCE [LARGE SCALE GENOMIC DNA]</scope>
    <source>
        <strain evidence="3 4">LOR1-02</strain>
    </source>
</reference>
<dbReference type="PROSITE" id="PS51318">
    <property type="entry name" value="TAT"/>
    <property type="match status" value="1"/>
</dbReference>
<comment type="caution">
    <text evidence="3">The sequence shown here is derived from an EMBL/GenBank/DDBJ whole genome shotgun (WGS) entry which is preliminary data.</text>
</comment>
<dbReference type="RefSeq" id="WP_305101637.1">
    <property type="nucleotide sequence ID" value="NZ_JAUTWS010000001.1"/>
</dbReference>
<dbReference type="InterPro" id="IPR029058">
    <property type="entry name" value="AB_hydrolase_fold"/>
</dbReference>
<dbReference type="PANTHER" id="PTHR42977">
    <property type="entry name" value="HYDROLASE-RELATED"/>
    <property type="match status" value="1"/>
</dbReference>
<dbReference type="InterPro" id="IPR000639">
    <property type="entry name" value="Epox_hydrolase-like"/>
</dbReference>
<protein>
    <submittedName>
        <fullName evidence="3">Alpha/beta hydrolase</fullName>
    </submittedName>
</protein>
<gene>
    <name evidence="3" type="ORF">Q7A36_00310</name>
</gene>
<feature type="signal peptide" evidence="1">
    <location>
        <begin position="1"/>
        <end position="23"/>
    </location>
</feature>
<dbReference type="Pfam" id="PF00561">
    <property type="entry name" value="Abhydrolase_1"/>
    <property type="match status" value="1"/>
</dbReference>
<evidence type="ECO:0000313" key="4">
    <source>
        <dbReference type="Proteomes" id="UP001243009"/>
    </source>
</evidence>
<dbReference type="InterPro" id="IPR051340">
    <property type="entry name" value="Haloalkane_dehalogenase"/>
</dbReference>
<dbReference type="Proteomes" id="UP001243009">
    <property type="component" value="Unassembled WGS sequence"/>
</dbReference>
<accession>A0ABT9DS85</accession>
<feature type="chain" id="PRO_5046431238" evidence="1">
    <location>
        <begin position="24"/>
        <end position="318"/>
    </location>
</feature>
<name>A0ABT9DS85_9PROT</name>
<feature type="domain" description="AB hydrolase-1" evidence="2">
    <location>
        <begin position="56"/>
        <end position="300"/>
    </location>
</feature>
<evidence type="ECO:0000313" key="3">
    <source>
        <dbReference type="EMBL" id="MDO9706762.1"/>
    </source>
</evidence>